<dbReference type="EMBL" id="FMVT01000019">
    <property type="protein sequence ID" value="SCY93882.1"/>
    <property type="molecule type" value="Genomic_DNA"/>
</dbReference>
<protein>
    <submittedName>
        <fullName evidence="1">Uncharacterized protein</fullName>
    </submittedName>
</protein>
<dbReference type="STRING" id="336292.SAMN05660710_03575"/>
<keyword evidence="2" id="KW-1185">Reference proteome</keyword>
<dbReference type="OrthoDB" id="9889839at2"/>
<dbReference type="RefSeq" id="WP_090747983.1">
    <property type="nucleotide sequence ID" value="NZ_FMVT01000019.1"/>
</dbReference>
<evidence type="ECO:0000313" key="2">
    <source>
        <dbReference type="Proteomes" id="UP000199502"/>
    </source>
</evidence>
<dbReference type="Proteomes" id="UP000199502">
    <property type="component" value="Unassembled WGS sequence"/>
</dbReference>
<sequence>MKKDGGYVWIDPDLMQQLIETRDPLYAVGFIVLASYVDDRGRVSCKKAIDGLVAAFSEIDEMQAKALLARFVEAGLATVDDQTIILPGCGTAFIPNQKHKAPGSSSRK</sequence>
<accession>A0A1G5JZM3</accession>
<proteinExistence type="predicted"/>
<reference evidence="1 2" key="1">
    <citation type="submission" date="2016-10" db="EMBL/GenBank/DDBJ databases">
        <authorList>
            <person name="de Groot N.N."/>
        </authorList>
    </citation>
    <scope>NUCLEOTIDE SEQUENCE [LARGE SCALE GENOMIC DNA]</scope>
    <source>
        <strain evidence="1 2">CGMCC 1.8925</strain>
    </source>
</reference>
<organism evidence="1 2">
    <name type="scientific">Paracoccus tibetensis</name>
    <dbReference type="NCBI Taxonomy" id="336292"/>
    <lineage>
        <taxon>Bacteria</taxon>
        <taxon>Pseudomonadati</taxon>
        <taxon>Pseudomonadota</taxon>
        <taxon>Alphaproteobacteria</taxon>
        <taxon>Rhodobacterales</taxon>
        <taxon>Paracoccaceae</taxon>
        <taxon>Paracoccus</taxon>
    </lineage>
</organism>
<dbReference type="AlphaFoldDB" id="A0A1G5JZM3"/>
<name>A0A1G5JZM3_9RHOB</name>
<evidence type="ECO:0000313" key="1">
    <source>
        <dbReference type="EMBL" id="SCY93882.1"/>
    </source>
</evidence>
<gene>
    <name evidence="1" type="ORF">SAMN05660710_03575</name>
</gene>